<dbReference type="AlphaFoldDB" id="A0A1C7FDD7"/>
<keyword evidence="2" id="KW-1185">Reference proteome</keyword>
<dbReference type="EMBL" id="CP016414">
    <property type="protein sequence ID" value="ANU37942.1"/>
    <property type="molecule type" value="Genomic_DNA"/>
</dbReference>
<organism evidence="1 2">
    <name type="scientific">Vibrio scophthalmi</name>
    <dbReference type="NCBI Taxonomy" id="45658"/>
    <lineage>
        <taxon>Bacteria</taxon>
        <taxon>Pseudomonadati</taxon>
        <taxon>Pseudomonadota</taxon>
        <taxon>Gammaproteobacteria</taxon>
        <taxon>Vibrionales</taxon>
        <taxon>Vibrionaceae</taxon>
        <taxon>Vibrio</taxon>
    </lineage>
</organism>
<sequence>MDIKLLPASAKPLSTLLCSVALGFIFFSPTSYGEQFLCDATQSSAQELPLLDKSCPIGNGLWGKQQPKGSESTFWIQCGVLSKPLSVDEAKVIYQKISTDVWGKIEGRNARCLIGPYNDFAQATKELKAVKTLKPYQQAFIREVVKGAAATPKAAKPIVTQPTVIKANTDKKVAEKKQSTTVIPAPKPIAKPKPAVAAIVPKPADTQVTIRREAVINGTQYKVPYMIFSEEQFYMEYEMPWNRLNFEGAAKLCQQIGMQLPNAEQWQTLLEAKLMVGEQWPIHLPYWGAERTGLFTNGKTNHIKGSSLLNVMCVN</sequence>
<name>A0A1C7FDD7_9VIBR</name>
<dbReference type="GeneID" id="96872083"/>
<dbReference type="Proteomes" id="UP000092528">
    <property type="component" value="Chromosome 1"/>
</dbReference>
<evidence type="ECO:0000313" key="2">
    <source>
        <dbReference type="Proteomes" id="UP000092528"/>
    </source>
</evidence>
<reference evidence="1 2" key="1">
    <citation type="submission" date="2016-07" db="EMBL/GenBank/DDBJ databases">
        <title>Genome sequencing of Vibrio scophthalmi strain VS-05, an isolated from Paralichthys olivaceus.</title>
        <authorList>
            <person name="Han H.-J."/>
        </authorList>
    </citation>
    <scope>NUCLEOTIDE SEQUENCE [LARGE SCALE GENOMIC DNA]</scope>
    <source>
        <strain evidence="1 2">VS-05</strain>
    </source>
</reference>
<gene>
    <name evidence="1" type="ORF">VSVS05_02888</name>
</gene>
<evidence type="ECO:0000313" key="1">
    <source>
        <dbReference type="EMBL" id="ANU37942.1"/>
    </source>
</evidence>
<dbReference type="STRING" id="45658.VSVS12_00095"/>
<dbReference type="RefSeq" id="WP_065545918.1">
    <property type="nucleotide sequence ID" value="NZ_CP016414.1"/>
</dbReference>
<accession>A0A1C7FDD7</accession>
<protein>
    <submittedName>
        <fullName evidence="1">Uncharacterized protein</fullName>
    </submittedName>
</protein>
<dbReference type="PATRIC" id="fig|45658.7.peg.2830"/>
<proteinExistence type="predicted"/>